<dbReference type="InterPro" id="IPR052379">
    <property type="entry name" value="Type_VII_TA_RNase"/>
</dbReference>
<evidence type="ECO:0008006" key="7">
    <source>
        <dbReference type="Google" id="ProtNLM"/>
    </source>
</evidence>
<proteinExistence type="inferred from homology"/>
<dbReference type="GO" id="GO:0016787">
    <property type="term" value="F:hydrolase activity"/>
    <property type="evidence" value="ECO:0007669"/>
    <property type="project" value="UniProtKB-KW"/>
</dbReference>
<keyword evidence="2" id="KW-0540">Nuclease</keyword>
<protein>
    <recommendedName>
        <fullName evidence="7">DUF86 domain-containing protein</fullName>
    </recommendedName>
</protein>
<dbReference type="Proteomes" id="UP000027936">
    <property type="component" value="Unassembled WGS sequence"/>
</dbReference>
<dbReference type="GO" id="GO:0004540">
    <property type="term" value="F:RNA nuclease activity"/>
    <property type="evidence" value="ECO:0007669"/>
    <property type="project" value="InterPro"/>
</dbReference>
<dbReference type="EMBL" id="JJRY01000001">
    <property type="protein sequence ID" value="KEF40088.1"/>
    <property type="molecule type" value="Genomic_DNA"/>
</dbReference>
<dbReference type="PANTHER" id="PTHR33397">
    <property type="entry name" value="UPF0331 PROTEIN YUTE"/>
    <property type="match status" value="1"/>
</dbReference>
<dbReference type="InterPro" id="IPR008201">
    <property type="entry name" value="HepT-like"/>
</dbReference>
<evidence type="ECO:0000256" key="4">
    <source>
        <dbReference type="ARBA" id="ARBA00024207"/>
    </source>
</evidence>
<evidence type="ECO:0000256" key="3">
    <source>
        <dbReference type="ARBA" id="ARBA00022801"/>
    </source>
</evidence>
<dbReference type="InterPro" id="IPR037038">
    <property type="entry name" value="HepT-like_sf"/>
</dbReference>
<name>A0A072NT98_SCHAZ</name>
<keyword evidence="3" id="KW-0378">Hydrolase</keyword>
<sequence length="147" mass="17100">MYFVDREFLEQLLQHIEKNIAILKENSNWDGPLEKLALERVVHILIESILDVGNTLIDGFIMRDPGSYEDIIDILLDEKVVKAEDEVPLKAVVAFRKILIQNYLDIDHDQILQSLKENMVKIEQFPNQVRIYLENELGPINAFNVIQ</sequence>
<dbReference type="Gene3D" id="1.20.120.580">
    <property type="entry name" value="bsu32300-like"/>
    <property type="match status" value="1"/>
</dbReference>
<comment type="caution">
    <text evidence="5">The sequence shown here is derived from an EMBL/GenBank/DDBJ whole genome shotgun (WGS) entry which is preliminary data.</text>
</comment>
<keyword evidence="1" id="KW-1277">Toxin-antitoxin system</keyword>
<dbReference type="GO" id="GO:0110001">
    <property type="term" value="C:toxin-antitoxin complex"/>
    <property type="evidence" value="ECO:0007669"/>
    <property type="project" value="InterPro"/>
</dbReference>
<evidence type="ECO:0000256" key="2">
    <source>
        <dbReference type="ARBA" id="ARBA00022722"/>
    </source>
</evidence>
<organism evidence="5 6">
    <name type="scientific">Schinkia azotoformans MEV2011</name>
    <dbReference type="NCBI Taxonomy" id="1348973"/>
    <lineage>
        <taxon>Bacteria</taxon>
        <taxon>Bacillati</taxon>
        <taxon>Bacillota</taxon>
        <taxon>Bacilli</taxon>
        <taxon>Bacillales</taxon>
        <taxon>Bacillaceae</taxon>
        <taxon>Calidifontibacillus/Schinkia group</taxon>
        <taxon>Schinkia</taxon>
    </lineage>
</organism>
<accession>A0A072NT98</accession>
<gene>
    <name evidence="5" type="ORF">M670_00103</name>
</gene>
<dbReference type="AlphaFoldDB" id="A0A072NT98"/>
<dbReference type="PATRIC" id="fig|1348973.3.peg.98"/>
<comment type="similarity">
    <text evidence="4">Belongs to the HepT RNase toxin family.</text>
</comment>
<dbReference type="OrthoDB" id="2375467at2"/>
<evidence type="ECO:0000256" key="1">
    <source>
        <dbReference type="ARBA" id="ARBA00022649"/>
    </source>
</evidence>
<dbReference type="Pfam" id="PF01934">
    <property type="entry name" value="HepT-like"/>
    <property type="match status" value="1"/>
</dbReference>
<evidence type="ECO:0000313" key="6">
    <source>
        <dbReference type="Proteomes" id="UP000027936"/>
    </source>
</evidence>
<evidence type="ECO:0000313" key="5">
    <source>
        <dbReference type="EMBL" id="KEF40088.1"/>
    </source>
</evidence>
<dbReference type="RefSeq" id="WP_035192398.1">
    <property type="nucleotide sequence ID" value="NZ_JJRY01000001.1"/>
</dbReference>
<dbReference type="PANTHER" id="PTHR33397:SF5">
    <property type="entry name" value="RNASE YUTE-RELATED"/>
    <property type="match status" value="1"/>
</dbReference>
<reference evidence="5 6" key="1">
    <citation type="submission" date="2014-04" db="EMBL/GenBank/DDBJ databases">
        <title>Draft genome sequence of Bacillus azotoformans MEV2011, a (co-) denitrifying strain unable to grow in the presence of oxygen.</title>
        <authorList>
            <person name="Nielsen M."/>
            <person name="Schreiber L."/>
            <person name="Finster K."/>
            <person name="Schramm A."/>
        </authorList>
    </citation>
    <scope>NUCLEOTIDE SEQUENCE [LARGE SCALE GENOMIC DNA]</scope>
    <source>
        <strain evidence="5 6">MEV2011</strain>
    </source>
</reference>